<evidence type="ECO:0000256" key="2">
    <source>
        <dbReference type="ARBA" id="ARBA00001947"/>
    </source>
</evidence>
<name>A0A0D6EN12_SPOSA</name>
<dbReference type="Pfam" id="PF13691">
    <property type="entry name" value="Lactamase_B_4"/>
    <property type="match status" value="1"/>
</dbReference>
<evidence type="ECO:0000256" key="11">
    <source>
        <dbReference type="SAM" id="MobiDB-lite"/>
    </source>
</evidence>
<dbReference type="SUPFAM" id="SSF56281">
    <property type="entry name" value="Metallo-hydrolase/oxidoreductase"/>
    <property type="match status" value="2"/>
</dbReference>
<keyword evidence="7" id="KW-0479">Metal-binding</keyword>
<dbReference type="InterPro" id="IPR001279">
    <property type="entry name" value="Metallo-B-lactamas"/>
</dbReference>
<dbReference type="GO" id="GO:0046872">
    <property type="term" value="F:metal ion binding"/>
    <property type="evidence" value="ECO:0007669"/>
    <property type="project" value="UniProtKB-KW"/>
</dbReference>
<evidence type="ECO:0000259" key="13">
    <source>
        <dbReference type="Pfam" id="PF13691"/>
    </source>
</evidence>
<dbReference type="PANTHER" id="PTHR12553:SF49">
    <property type="entry name" value="ZINC PHOSPHODIESTERASE ELAC PROTEIN 2"/>
    <property type="match status" value="1"/>
</dbReference>
<keyword evidence="5" id="KW-0819">tRNA processing</keyword>
<evidence type="ECO:0000256" key="9">
    <source>
        <dbReference type="ARBA" id="ARBA00022801"/>
    </source>
</evidence>
<accession>A0A0D6EN12</accession>
<gene>
    <name evidence="14" type="primary">SPOSA6832_02673</name>
</gene>
<dbReference type="EMBL" id="CENE01000010">
    <property type="protein sequence ID" value="CEQ40995.1"/>
    <property type="molecule type" value="Genomic_DNA"/>
</dbReference>
<feature type="region of interest" description="Disordered" evidence="11">
    <location>
        <begin position="175"/>
        <end position="231"/>
    </location>
</feature>
<feature type="domain" description="Metallo-beta-lactamase" evidence="12">
    <location>
        <begin position="817"/>
        <end position="906"/>
    </location>
</feature>
<dbReference type="Pfam" id="PF12706">
    <property type="entry name" value="Lactamase_B_2"/>
    <property type="match status" value="1"/>
</dbReference>
<dbReference type="CDD" id="cd07718">
    <property type="entry name" value="RNaseZ_ELAC1_ELAC2-C-term-like_MBL-fold"/>
    <property type="match status" value="1"/>
</dbReference>
<dbReference type="OrthoDB" id="527344at2759"/>
<feature type="compositionally biased region" description="Acidic residues" evidence="11">
    <location>
        <begin position="965"/>
        <end position="975"/>
    </location>
</feature>
<evidence type="ECO:0000256" key="8">
    <source>
        <dbReference type="ARBA" id="ARBA00022759"/>
    </source>
</evidence>
<feature type="compositionally biased region" description="Basic and acidic residues" evidence="11">
    <location>
        <begin position="342"/>
        <end position="368"/>
    </location>
</feature>
<dbReference type="GO" id="GO:0005739">
    <property type="term" value="C:mitochondrion"/>
    <property type="evidence" value="ECO:0007669"/>
    <property type="project" value="TreeGrafter"/>
</dbReference>
<evidence type="ECO:0000256" key="1">
    <source>
        <dbReference type="ARBA" id="ARBA00000402"/>
    </source>
</evidence>
<feature type="region of interest" description="Disordered" evidence="11">
    <location>
        <begin position="600"/>
        <end position="621"/>
    </location>
</feature>
<dbReference type="GO" id="GO:1990180">
    <property type="term" value="P:mitochondrial tRNA 3'-end processing"/>
    <property type="evidence" value="ECO:0007669"/>
    <property type="project" value="TreeGrafter"/>
</dbReference>
<keyword evidence="15" id="KW-1185">Reference proteome</keyword>
<dbReference type="Proteomes" id="UP000243876">
    <property type="component" value="Unassembled WGS sequence"/>
</dbReference>
<feature type="region of interest" description="Disordered" evidence="11">
    <location>
        <begin position="965"/>
        <end position="1015"/>
    </location>
</feature>
<feature type="compositionally biased region" description="Low complexity" evidence="11">
    <location>
        <begin position="122"/>
        <end position="132"/>
    </location>
</feature>
<evidence type="ECO:0000256" key="7">
    <source>
        <dbReference type="ARBA" id="ARBA00022723"/>
    </source>
</evidence>
<comment type="similarity">
    <text evidence="3">Belongs to the RNase Z family.</text>
</comment>
<evidence type="ECO:0000256" key="3">
    <source>
        <dbReference type="ARBA" id="ARBA00007823"/>
    </source>
</evidence>
<reference evidence="15" key="1">
    <citation type="submission" date="2015-02" db="EMBL/GenBank/DDBJ databases">
        <authorList>
            <person name="Gon?alves P."/>
        </authorList>
    </citation>
    <scope>NUCLEOTIDE SEQUENCE [LARGE SCALE GENOMIC DNA]</scope>
</reference>
<evidence type="ECO:0000256" key="6">
    <source>
        <dbReference type="ARBA" id="ARBA00022722"/>
    </source>
</evidence>
<dbReference type="PANTHER" id="PTHR12553">
    <property type="entry name" value="ZINC PHOSPHODIESTERASE ELAC PROTEIN 2"/>
    <property type="match status" value="1"/>
</dbReference>
<dbReference type="InterPro" id="IPR036866">
    <property type="entry name" value="RibonucZ/Hydroxyglut_hydro"/>
</dbReference>
<keyword evidence="9" id="KW-0378">Hydrolase</keyword>
<dbReference type="InterPro" id="IPR047151">
    <property type="entry name" value="RNZ2-like"/>
</dbReference>
<sequence>MTELAPAGTRYSLSILSTHTVDSSPSLLVTFDSHRYLFNLPESISRISLQNKVGLRKVGHVFLGDLEDSAGLPGFVLSTVEAGNDRIAVVGPQGTEHYLASCRFFTRRDKLSLKITSPPSPASLLPTDSDPSALPSPIHADSNLVVYAFPLVPSPESPDASAPPGAAALSPQADTLMEDPSSLPPLKRKRSSTSPSPPPRSKSPPAEPSEGPNPDQPAFDPFSPSFNPRRLRGADADHWRKLVLKDMFRGTAFDATSSPSSTPSATLPMAPLPPLSPGFTPTALSYLVVGPKLRGRFLPEKAKELGVKPGPAFSRLIAGERVWVPATPVASAEKAQQEGEGQGEKKESKKERLQRLKEERKREQKAQEDMVEGEGEGKWVDSAECMETGQDATAFAILNIPTPAHLPSLIASLPPSLLSPASLGPQTALRTIFHFLGPSVLSSPLFTSYLSALQSALPGVEHRISSADHVQTGKNEVTFGPSALLNLRLRELDAGMFRLPKYSFLPPGPGDESGSPSPSVVLRGQPAGTALLNSNTHFSSALSLLPADRNPLGGEVRSFNFLVPSPVANAEASRLKPLEKPQEIQERAAAAWREYNEKAGEARERVRREAQERREGEAGLGERERVEGALVVTPLGTGSAVPSKYRNVSSTLLHLPSRRPQEEASPTEYILLDAGEGTWGQLARRFGRGKGEEEDSAEDVLRGIKMIFISHLHQDHHAGLTTILKERAKLDPPPPDPLTIVCPPNARTYLLEQHQLFDLGLSYSAANPVGREIRFIDNYMLEPGKEPSEGSRASYGGRDGFSANAYADLKERLGLSSIVAVPVLHRCRCWGAVIEHSSGWKAVFSGDTMPCEALVVAGQDASLLVHEATIEDDMPEVARAKGHSTFAQAIDIATRMRARHLLLTHFSARYPKLPPLSSAASSDGAGAHHPVIATAFDLITLRLDEFWKMERYRDAMDALLSWDEGVDDDEDDQDELTGKNLSMGDAAGDEANGKKGSKKAAKGKEKKGAAADGEK</sequence>
<feature type="domain" description="tRNase Z endonuclease" evidence="13">
    <location>
        <begin position="15"/>
        <end position="63"/>
    </location>
</feature>
<feature type="region of interest" description="Disordered" evidence="11">
    <location>
        <begin position="330"/>
        <end position="375"/>
    </location>
</feature>
<dbReference type="EC" id="3.1.26.11" evidence="4"/>
<feature type="compositionally biased region" description="Basic and acidic residues" evidence="11">
    <location>
        <begin position="1002"/>
        <end position="1015"/>
    </location>
</feature>
<evidence type="ECO:0000313" key="15">
    <source>
        <dbReference type="Proteomes" id="UP000243876"/>
    </source>
</evidence>
<organism evidence="14 15">
    <name type="scientific">Sporidiobolus salmonicolor</name>
    <name type="common">Yeast-like fungus</name>
    <name type="synonym">Sporobolomyces salmonicolor</name>
    <dbReference type="NCBI Taxonomy" id="5005"/>
    <lineage>
        <taxon>Eukaryota</taxon>
        <taxon>Fungi</taxon>
        <taxon>Dikarya</taxon>
        <taxon>Basidiomycota</taxon>
        <taxon>Pucciniomycotina</taxon>
        <taxon>Microbotryomycetes</taxon>
        <taxon>Sporidiobolales</taxon>
        <taxon>Sporidiobolaceae</taxon>
        <taxon>Sporobolomyces</taxon>
    </lineage>
</organism>
<keyword evidence="10" id="KW-0862">Zinc</keyword>
<evidence type="ECO:0000259" key="12">
    <source>
        <dbReference type="Pfam" id="PF12706"/>
    </source>
</evidence>
<dbReference type="Gene3D" id="3.60.15.10">
    <property type="entry name" value="Ribonuclease Z/Hydroxyacylglutathione hydrolase-like"/>
    <property type="match status" value="2"/>
</dbReference>
<dbReference type="InterPro" id="IPR027794">
    <property type="entry name" value="tRNase_Z_dom"/>
</dbReference>
<evidence type="ECO:0000256" key="5">
    <source>
        <dbReference type="ARBA" id="ARBA00022694"/>
    </source>
</evidence>
<dbReference type="AlphaFoldDB" id="A0A0D6EN12"/>
<keyword evidence="8" id="KW-0255">Endonuclease</keyword>
<protein>
    <recommendedName>
        <fullName evidence="4">ribonuclease Z</fullName>
        <ecNumber evidence="4">3.1.26.11</ecNumber>
    </recommendedName>
</protein>
<evidence type="ECO:0000256" key="4">
    <source>
        <dbReference type="ARBA" id="ARBA00012477"/>
    </source>
</evidence>
<dbReference type="GO" id="GO:0042781">
    <property type="term" value="F:3'-tRNA processing endoribonuclease activity"/>
    <property type="evidence" value="ECO:0007669"/>
    <property type="project" value="UniProtKB-EC"/>
</dbReference>
<evidence type="ECO:0000256" key="10">
    <source>
        <dbReference type="ARBA" id="ARBA00022833"/>
    </source>
</evidence>
<feature type="compositionally biased region" description="Pro residues" evidence="11">
    <location>
        <begin position="195"/>
        <end position="207"/>
    </location>
</feature>
<comment type="cofactor">
    <cofactor evidence="2">
        <name>Zn(2+)</name>
        <dbReference type="ChEBI" id="CHEBI:29105"/>
    </cofactor>
</comment>
<feature type="non-terminal residue" evidence="14">
    <location>
        <position position="1"/>
    </location>
</feature>
<evidence type="ECO:0000313" key="14">
    <source>
        <dbReference type="EMBL" id="CEQ40995.1"/>
    </source>
</evidence>
<keyword evidence="6" id="KW-0540">Nuclease</keyword>
<feature type="region of interest" description="Disordered" evidence="11">
    <location>
        <begin position="116"/>
        <end position="136"/>
    </location>
</feature>
<proteinExistence type="inferred from homology"/>
<comment type="catalytic activity">
    <reaction evidence="1">
        <text>Endonucleolytic cleavage of RNA, removing extra 3' nucleotides from tRNA precursor, generating 3' termini of tRNAs. A 3'-hydroxy group is left at the tRNA terminus and a 5'-phosphoryl group is left at the trailer molecule.</text>
        <dbReference type="EC" id="3.1.26.11"/>
    </reaction>
</comment>